<dbReference type="CDD" id="cd01335">
    <property type="entry name" value="Radical_SAM"/>
    <property type="match status" value="1"/>
</dbReference>
<dbReference type="CDD" id="cd21120">
    <property type="entry name" value="SPASM_anSME"/>
    <property type="match status" value="1"/>
</dbReference>
<evidence type="ECO:0000256" key="5">
    <source>
        <dbReference type="ARBA" id="ARBA00023004"/>
    </source>
</evidence>
<dbReference type="InterPro" id="IPR023867">
    <property type="entry name" value="Sulphatase_maturase_rSAM"/>
</dbReference>
<dbReference type="InterPro" id="IPR058240">
    <property type="entry name" value="rSAM_sf"/>
</dbReference>
<dbReference type="Gene3D" id="3.20.20.70">
    <property type="entry name" value="Aldolase class I"/>
    <property type="match status" value="1"/>
</dbReference>
<organism evidence="9 10">
    <name type="scientific">Candidatus Cryptobacteroides faecavium</name>
    <dbReference type="NCBI Taxonomy" id="2840762"/>
    <lineage>
        <taxon>Bacteria</taxon>
        <taxon>Pseudomonadati</taxon>
        <taxon>Bacteroidota</taxon>
        <taxon>Bacteroidia</taxon>
        <taxon>Bacteroidales</taxon>
        <taxon>Candidatus Cryptobacteroides</taxon>
    </lineage>
</organism>
<evidence type="ECO:0000256" key="4">
    <source>
        <dbReference type="ARBA" id="ARBA00022723"/>
    </source>
</evidence>
<dbReference type="SFLD" id="SFLDG01386">
    <property type="entry name" value="main_SPASM_domain-containing"/>
    <property type="match status" value="1"/>
</dbReference>
<keyword evidence="2" id="KW-0004">4Fe-4S</keyword>
<proteinExistence type="inferred from homology"/>
<dbReference type="SFLD" id="SFLDG01072">
    <property type="entry name" value="dehydrogenase_like"/>
    <property type="match status" value="1"/>
</dbReference>
<evidence type="ECO:0000256" key="1">
    <source>
        <dbReference type="ARBA" id="ARBA00001966"/>
    </source>
</evidence>
<dbReference type="Pfam" id="PF13186">
    <property type="entry name" value="SPASM"/>
    <property type="match status" value="1"/>
</dbReference>
<dbReference type="SFLD" id="SFLDG01384">
    <property type="entry name" value="thioether_bond_formation_requi"/>
    <property type="match status" value="1"/>
</dbReference>
<evidence type="ECO:0000313" key="9">
    <source>
        <dbReference type="EMBL" id="MBO8470874.1"/>
    </source>
</evidence>
<dbReference type="NCBIfam" id="TIGR04085">
    <property type="entry name" value="rSAM_more_4Fe4S"/>
    <property type="match status" value="1"/>
</dbReference>
<dbReference type="Pfam" id="PF04055">
    <property type="entry name" value="Radical_SAM"/>
    <property type="match status" value="1"/>
</dbReference>
<reference evidence="9" key="1">
    <citation type="submission" date="2020-10" db="EMBL/GenBank/DDBJ databases">
        <authorList>
            <person name="Gilroy R."/>
        </authorList>
    </citation>
    <scope>NUCLEOTIDE SEQUENCE</scope>
    <source>
        <strain evidence="9">B2-22910</strain>
    </source>
</reference>
<dbReference type="SFLD" id="SFLDG01067">
    <property type="entry name" value="SPASM/twitch_domain_containing"/>
    <property type="match status" value="1"/>
</dbReference>
<evidence type="ECO:0000256" key="3">
    <source>
        <dbReference type="ARBA" id="ARBA00022691"/>
    </source>
</evidence>
<evidence type="ECO:0000259" key="8">
    <source>
        <dbReference type="PROSITE" id="PS51918"/>
    </source>
</evidence>
<sequence length="420" mass="47549">MTLGDAARISGPSAFNVMIKPAGSLCNLDCHYCYYLDKAEIYGGREPRMSLDMLEVLVREYIAANDVPEVTFNWHGGEPLVMGLDFYRKAIELEHRYSAGKIIHNTLQTNGTLLTPEWASFLKDNDFLVGISIDGPQDIHDKYRKDKGGAPTFDKVIRGIGLLYRYGVQYNTMSTVNKASEGRGLEVYSFLKSLGSRYMQFMPVVEHIRYPLSKNGRPDRSARPFIVPPSDEGAVIAPWSVSSMGFGKFMCDIFDHWVRNDVGQWFVNLFDATLAGWCAEQPGTCAYAEVCGGNSVIEHNGDLYPCDHFVYPQYRLGNIYDDDLREMMTSQAQVKFGIEKRNSLPFKCIKCKYLFACHGECPKHRFSRTESGETGLNALCDGYYMFYSHTAPYMDKMKELLSRKLAPAGVIPWARMMKTH</sequence>
<dbReference type="InterPro" id="IPR023885">
    <property type="entry name" value="4Fe4S-binding_SPASM_dom"/>
</dbReference>
<dbReference type="EMBL" id="JADIMB010000052">
    <property type="protein sequence ID" value="MBO8470874.1"/>
    <property type="molecule type" value="Genomic_DNA"/>
</dbReference>
<protein>
    <submittedName>
        <fullName evidence="9">Anaerobic sulfatase-maturation protein</fullName>
    </submittedName>
</protein>
<dbReference type="PANTHER" id="PTHR43273:SF3">
    <property type="entry name" value="ANAEROBIC SULFATASE-MATURATING ENZYME HOMOLOG ASLB-RELATED"/>
    <property type="match status" value="1"/>
</dbReference>
<keyword evidence="5" id="KW-0408">Iron</keyword>
<dbReference type="GO" id="GO:0046872">
    <property type="term" value="F:metal ion binding"/>
    <property type="evidence" value="ECO:0007669"/>
    <property type="project" value="UniProtKB-KW"/>
</dbReference>
<evidence type="ECO:0000256" key="6">
    <source>
        <dbReference type="ARBA" id="ARBA00023014"/>
    </source>
</evidence>
<comment type="caution">
    <text evidence="9">The sequence shown here is derived from an EMBL/GenBank/DDBJ whole genome shotgun (WGS) entry which is preliminary data.</text>
</comment>
<dbReference type="PROSITE" id="PS51918">
    <property type="entry name" value="RADICAL_SAM"/>
    <property type="match status" value="1"/>
</dbReference>
<dbReference type="InterPro" id="IPR034491">
    <property type="entry name" value="Anaerob_Ser_sulfatase-maturase"/>
</dbReference>
<feature type="domain" description="Radical SAM core" evidence="8">
    <location>
        <begin position="9"/>
        <end position="248"/>
    </location>
</feature>
<keyword evidence="4" id="KW-0479">Metal-binding</keyword>
<keyword evidence="3" id="KW-0949">S-adenosyl-L-methionine</keyword>
<accession>A0A9D9IG19</accession>
<dbReference type="SFLD" id="SFLDF00285">
    <property type="entry name" value="anaerobic_Ser-type_sulfatase-m"/>
    <property type="match status" value="1"/>
</dbReference>
<evidence type="ECO:0000256" key="2">
    <source>
        <dbReference type="ARBA" id="ARBA00022485"/>
    </source>
</evidence>
<dbReference type="InterPro" id="IPR047207">
    <property type="entry name" value="SPASM_anSME"/>
</dbReference>
<comment type="cofactor">
    <cofactor evidence="1">
        <name>[4Fe-4S] cluster</name>
        <dbReference type="ChEBI" id="CHEBI:49883"/>
    </cofactor>
</comment>
<dbReference type="InterPro" id="IPR007197">
    <property type="entry name" value="rSAM"/>
</dbReference>
<dbReference type="PANTHER" id="PTHR43273">
    <property type="entry name" value="ANAEROBIC SULFATASE-MATURATING ENZYME HOMOLOG ASLB-RELATED"/>
    <property type="match status" value="1"/>
</dbReference>
<evidence type="ECO:0000313" key="10">
    <source>
        <dbReference type="Proteomes" id="UP000823603"/>
    </source>
</evidence>
<dbReference type="SUPFAM" id="SSF102114">
    <property type="entry name" value="Radical SAM enzymes"/>
    <property type="match status" value="1"/>
</dbReference>
<keyword evidence="6" id="KW-0411">Iron-sulfur</keyword>
<dbReference type="NCBIfam" id="NF010308">
    <property type="entry name" value="PRK13745.1"/>
    <property type="match status" value="1"/>
</dbReference>
<dbReference type="SFLD" id="SFLDS00029">
    <property type="entry name" value="Radical_SAM"/>
    <property type="match status" value="1"/>
</dbReference>
<name>A0A9D9IG19_9BACT</name>
<dbReference type="GO" id="GO:0016491">
    <property type="term" value="F:oxidoreductase activity"/>
    <property type="evidence" value="ECO:0007669"/>
    <property type="project" value="InterPro"/>
</dbReference>
<dbReference type="NCBIfam" id="TIGR03942">
    <property type="entry name" value="sulfatase_rSAM"/>
    <property type="match status" value="1"/>
</dbReference>
<dbReference type="Proteomes" id="UP000823603">
    <property type="component" value="Unassembled WGS sequence"/>
</dbReference>
<dbReference type="AlphaFoldDB" id="A0A9D9IG19"/>
<evidence type="ECO:0000256" key="7">
    <source>
        <dbReference type="ARBA" id="ARBA00023601"/>
    </source>
</evidence>
<comment type="similarity">
    <text evidence="7">Belongs to the radical SAM superfamily. Anaerobic sulfatase-maturating enzyme family.</text>
</comment>
<gene>
    <name evidence="9" type="ORF">IAB82_03650</name>
</gene>
<dbReference type="GO" id="GO:0051539">
    <property type="term" value="F:4 iron, 4 sulfur cluster binding"/>
    <property type="evidence" value="ECO:0007669"/>
    <property type="project" value="UniProtKB-KW"/>
</dbReference>
<reference evidence="9" key="2">
    <citation type="journal article" date="2021" name="PeerJ">
        <title>Extensive microbial diversity within the chicken gut microbiome revealed by metagenomics and culture.</title>
        <authorList>
            <person name="Gilroy R."/>
            <person name="Ravi A."/>
            <person name="Getino M."/>
            <person name="Pursley I."/>
            <person name="Horton D.L."/>
            <person name="Alikhan N.F."/>
            <person name="Baker D."/>
            <person name="Gharbi K."/>
            <person name="Hall N."/>
            <person name="Watson M."/>
            <person name="Adriaenssens E.M."/>
            <person name="Foster-Nyarko E."/>
            <person name="Jarju S."/>
            <person name="Secka A."/>
            <person name="Antonio M."/>
            <person name="Oren A."/>
            <person name="Chaudhuri R.R."/>
            <person name="La Ragione R."/>
            <person name="Hildebrand F."/>
            <person name="Pallen M.J."/>
        </authorList>
    </citation>
    <scope>NUCLEOTIDE SEQUENCE</scope>
    <source>
        <strain evidence="9">B2-22910</strain>
    </source>
</reference>
<dbReference type="InterPro" id="IPR013785">
    <property type="entry name" value="Aldolase_TIM"/>
</dbReference>